<feature type="domain" description="Glycosyl transferase family 1" evidence="1">
    <location>
        <begin position="181"/>
        <end position="327"/>
    </location>
</feature>
<dbReference type="CDD" id="cd03801">
    <property type="entry name" value="GT4_PimA-like"/>
    <property type="match status" value="1"/>
</dbReference>
<dbReference type="AlphaFoldDB" id="A0A939B7A3"/>
<gene>
    <name evidence="3" type="ORF">H6A34_06750</name>
</gene>
<dbReference type="Gene3D" id="3.40.50.2000">
    <property type="entry name" value="Glycogen Phosphorylase B"/>
    <property type="match status" value="2"/>
</dbReference>
<dbReference type="Proteomes" id="UP000706891">
    <property type="component" value="Unassembled WGS sequence"/>
</dbReference>
<dbReference type="GO" id="GO:0016757">
    <property type="term" value="F:glycosyltransferase activity"/>
    <property type="evidence" value="ECO:0007669"/>
    <property type="project" value="InterPro"/>
</dbReference>
<keyword evidence="4" id="KW-1185">Reference proteome</keyword>
<dbReference type="SUPFAM" id="SSF53756">
    <property type="entry name" value="UDP-Glycosyltransferase/glycogen phosphorylase"/>
    <property type="match status" value="1"/>
</dbReference>
<dbReference type="Pfam" id="PF13439">
    <property type="entry name" value="Glyco_transf_4"/>
    <property type="match status" value="1"/>
</dbReference>
<dbReference type="InterPro" id="IPR001296">
    <property type="entry name" value="Glyco_trans_1"/>
</dbReference>
<dbReference type="EMBL" id="JACJJG010000027">
    <property type="protein sequence ID" value="MBM6673571.1"/>
    <property type="molecule type" value="Genomic_DNA"/>
</dbReference>
<feature type="domain" description="Glycosyltransferase subfamily 4-like N-terminal" evidence="2">
    <location>
        <begin position="12"/>
        <end position="177"/>
    </location>
</feature>
<name>A0A939B7A3_9BACT</name>
<comment type="caution">
    <text evidence="3">The sequence shown here is derived from an EMBL/GenBank/DDBJ whole genome shotgun (WGS) entry which is preliminary data.</text>
</comment>
<evidence type="ECO:0000259" key="2">
    <source>
        <dbReference type="Pfam" id="PF13439"/>
    </source>
</evidence>
<reference evidence="3" key="1">
    <citation type="submission" date="2020-08" db="EMBL/GenBank/DDBJ databases">
        <authorList>
            <person name="Cejkova D."/>
            <person name="Kubasova T."/>
            <person name="Jahodarova E."/>
            <person name="Rychlik I."/>
        </authorList>
    </citation>
    <scope>NUCLEOTIDE SEQUENCE</scope>
    <source>
        <strain evidence="3">An824</strain>
    </source>
</reference>
<protein>
    <submittedName>
        <fullName evidence="3">Glycosyltransferase family 4 protein</fullName>
    </submittedName>
</protein>
<evidence type="ECO:0000313" key="4">
    <source>
        <dbReference type="Proteomes" id="UP000706891"/>
    </source>
</evidence>
<dbReference type="InterPro" id="IPR028098">
    <property type="entry name" value="Glyco_trans_4-like_N"/>
</dbReference>
<reference evidence="3" key="2">
    <citation type="journal article" date="2021" name="Sci. Rep.">
        <title>The distribution of antibiotic resistance genes in chicken gut microbiota commensals.</title>
        <authorList>
            <person name="Juricova H."/>
            <person name="Matiasovicova J."/>
            <person name="Kubasova T."/>
            <person name="Cejkova D."/>
            <person name="Rychlik I."/>
        </authorList>
    </citation>
    <scope>NUCLEOTIDE SEQUENCE</scope>
    <source>
        <strain evidence="3">An824</strain>
    </source>
</reference>
<dbReference type="Pfam" id="PF00534">
    <property type="entry name" value="Glycos_transf_1"/>
    <property type="match status" value="1"/>
</dbReference>
<dbReference type="InterPro" id="IPR050194">
    <property type="entry name" value="Glycosyltransferase_grp1"/>
</dbReference>
<proteinExistence type="predicted"/>
<evidence type="ECO:0000313" key="3">
    <source>
        <dbReference type="EMBL" id="MBM6673571.1"/>
    </source>
</evidence>
<dbReference type="PANTHER" id="PTHR45947">
    <property type="entry name" value="SULFOQUINOVOSYL TRANSFERASE SQD2"/>
    <property type="match status" value="1"/>
</dbReference>
<sequence>MKIVHVFWSLMFGGIETMLVNIANAQAQLGANVYIIIINDNCDSTLISALNENVKIIFLHRKLHSKGALFIFKFNRALLKIKPDIVHLHDPHLFGLIFSRRLRSITCTTLHDVPYGLLHGNSILQRKILAMNFRLAGNVAYLDKIPQVFSISNIVQKELLDKFGVESIVVNNGIDTSMFKQRRQKGMNRPMRLIQVSRLDYKKKGQDLLIKAVAELNGLIEVDFIGDGESLAYLNGLSRSLDTERYVHFLGKKPQSFISENLQNYDLFVQPSRYEGFGLTVAEAMAAQLPVLVTEGEGPAEITCNEKYGWTFKNGDVDDLVNKIVCIQRLYSEAMDKAEKAKQYVCNNYDVSVTARKYLEEYTKIKN</sequence>
<accession>A0A939B7A3</accession>
<evidence type="ECO:0000259" key="1">
    <source>
        <dbReference type="Pfam" id="PF00534"/>
    </source>
</evidence>
<dbReference type="RefSeq" id="WP_205104342.1">
    <property type="nucleotide sequence ID" value="NZ_JACJJG010000027.1"/>
</dbReference>
<dbReference type="PANTHER" id="PTHR45947:SF3">
    <property type="entry name" value="SULFOQUINOVOSYL TRANSFERASE SQD2"/>
    <property type="match status" value="1"/>
</dbReference>
<organism evidence="3 4">
    <name type="scientific">Marseilla massiliensis</name>
    <dbReference type="NCBI Taxonomy" id="1841864"/>
    <lineage>
        <taxon>Bacteria</taxon>
        <taxon>Pseudomonadati</taxon>
        <taxon>Bacteroidota</taxon>
        <taxon>Bacteroidia</taxon>
        <taxon>Bacteroidales</taxon>
        <taxon>Prevotellaceae</taxon>
        <taxon>Marseilla</taxon>
    </lineage>
</organism>